<keyword evidence="4 7" id="KW-0812">Transmembrane</keyword>
<evidence type="ECO:0000256" key="4">
    <source>
        <dbReference type="ARBA" id="ARBA00022692"/>
    </source>
</evidence>
<dbReference type="AlphaFoldDB" id="A0A0G2J4U4"/>
<feature type="transmembrane region" description="Helical" evidence="7">
    <location>
        <begin position="312"/>
        <end position="341"/>
    </location>
</feature>
<keyword evidence="6 7" id="KW-0472">Membrane</keyword>
<comment type="similarity">
    <text evidence="2">Belongs to the wax synthase family.</text>
</comment>
<gene>
    <name evidence="9" type="ORF">EMCG_01141</name>
</gene>
<dbReference type="GO" id="GO:0008374">
    <property type="term" value="F:O-acyltransferase activity"/>
    <property type="evidence" value="ECO:0007669"/>
    <property type="project" value="InterPro"/>
</dbReference>
<feature type="transmembrane region" description="Helical" evidence="7">
    <location>
        <begin position="482"/>
        <end position="498"/>
    </location>
</feature>
<feature type="domain" description="Wax synthase" evidence="8">
    <location>
        <begin position="358"/>
        <end position="449"/>
    </location>
</feature>
<dbReference type="GO" id="GO:0006629">
    <property type="term" value="P:lipid metabolic process"/>
    <property type="evidence" value="ECO:0007669"/>
    <property type="project" value="InterPro"/>
</dbReference>
<evidence type="ECO:0000256" key="6">
    <source>
        <dbReference type="ARBA" id="ARBA00023136"/>
    </source>
</evidence>
<accession>A0A0G2J4U4</accession>
<organism evidence="9 10">
    <name type="scientific">[Emmonsia] crescens</name>
    <dbReference type="NCBI Taxonomy" id="73230"/>
    <lineage>
        <taxon>Eukaryota</taxon>
        <taxon>Fungi</taxon>
        <taxon>Dikarya</taxon>
        <taxon>Ascomycota</taxon>
        <taxon>Pezizomycotina</taxon>
        <taxon>Eurotiomycetes</taxon>
        <taxon>Eurotiomycetidae</taxon>
        <taxon>Onygenales</taxon>
        <taxon>Ajellomycetaceae</taxon>
        <taxon>Emergomyces</taxon>
    </lineage>
</organism>
<evidence type="ECO:0000313" key="9">
    <source>
        <dbReference type="EMBL" id="KKZ66164.1"/>
    </source>
</evidence>
<feature type="transmembrane region" description="Helical" evidence="7">
    <location>
        <begin position="61"/>
        <end position="79"/>
    </location>
</feature>
<evidence type="ECO:0000256" key="5">
    <source>
        <dbReference type="ARBA" id="ARBA00022989"/>
    </source>
</evidence>
<name>A0A0G2J4U4_9EURO</name>
<feature type="transmembrane region" description="Helical" evidence="7">
    <location>
        <begin position="29"/>
        <end position="49"/>
    </location>
</feature>
<evidence type="ECO:0000256" key="1">
    <source>
        <dbReference type="ARBA" id="ARBA00004141"/>
    </source>
</evidence>
<dbReference type="EMBL" id="LCZI01000513">
    <property type="protein sequence ID" value="KKZ66164.1"/>
    <property type="molecule type" value="Genomic_DNA"/>
</dbReference>
<dbReference type="VEuPathDB" id="FungiDB:EMCG_01141"/>
<evidence type="ECO:0000256" key="7">
    <source>
        <dbReference type="SAM" id="Phobius"/>
    </source>
</evidence>
<keyword evidence="5 7" id="KW-1133">Transmembrane helix</keyword>
<keyword evidence="3" id="KW-0808">Transferase</keyword>
<evidence type="ECO:0000256" key="3">
    <source>
        <dbReference type="ARBA" id="ARBA00022679"/>
    </source>
</evidence>
<comment type="subcellular location">
    <subcellularLocation>
        <location evidence="1">Membrane</location>
        <topology evidence="1">Multi-pass membrane protein</topology>
    </subcellularLocation>
</comment>
<sequence>MDELAIPPSYLVAVQKLQNRYDEAITARLIRPVLFPHSFAPLMILILSLLMKTPHKGPFKIVKYLSFGGVVCSALLTILQSRMYLGGNGCVVGIASFWYILLSASLLLFNDPQEKFERIERTIVFSHNEEREASCSGDEAVAIRPDISLDDKEIGNTYLRLSPRAAEKHLQPRTKCKPSPKGPHEMYILRWQAYPTTFSHRLAWVWDLTLNMRGPGWNWRISTIPVLPKSISSHLDRSSHEVNKPEIVNLGDTRSAAKYALFQMILSYIGLDALKVIMMLDPYFWGIVSSPPPSPLDSFSTFGKITTQTYRLLLSVMGVVCAVECAASTISLLSLSISLWVPFARTWTSIPIEAPWLYPKVFGPCFSSILDHGLIGFWSKWWHQIFRFNFLQPSNWIYAHLPHRLQKPFVRQFLQLYIAFGLSGLLHAAGSYTQLAPTTPFPNLFLFFFLQAPAIMFQDLVARHIIPLLPFRPARWLRRSTNFIFVVAWAFLIGPLGADDFAKGGIWLVEPVPLSPVRGLGFGAEGQGWWCWKGPAFSQWRGEKWWDVGIRIM</sequence>
<feature type="transmembrane region" description="Helical" evidence="7">
    <location>
        <begin position="413"/>
        <end position="432"/>
    </location>
</feature>
<protein>
    <recommendedName>
        <fullName evidence="8">Wax synthase domain-containing protein</fullName>
    </recommendedName>
</protein>
<reference evidence="10" key="1">
    <citation type="journal article" date="2015" name="PLoS Genet.">
        <title>The dynamic genome and transcriptome of the human fungal pathogen Blastomyces and close relative Emmonsia.</title>
        <authorList>
            <person name="Munoz J.F."/>
            <person name="Gauthier G.M."/>
            <person name="Desjardins C.A."/>
            <person name="Gallo J.E."/>
            <person name="Holder J."/>
            <person name="Sullivan T.D."/>
            <person name="Marty A.J."/>
            <person name="Carmen J.C."/>
            <person name="Chen Z."/>
            <person name="Ding L."/>
            <person name="Gujja S."/>
            <person name="Magrini V."/>
            <person name="Misas E."/>
            <person name="Mitreva M."/>
            <person name="Priest M."/>
            <person name="Saif S."/>
            <person name="Whiston E.A."/>
            <person name="Young S."/>
            <person name="Zeng Q."/>
            <person name="Goldman W.E."/>
            <person name="Mardis E.R."/>
            <person name="Taylor J.W."/>
            <person name="McEwen J.G."/>
            <person name="Clay O.K."/>
            <person name="Klein B.S."/>
            <person name="Cuomo C.A."/>
        </authorList>
    </citation>
    <scope>NUCLEOTIDE SEQUENCE [LARGE SCALE GENOMIC DNA]</scope>
    <source>
        <strain evidence="10">UAMH 3008</strain>
    </source>
</reference>
<dbReference type="InterPro" id="IPR032805">
    <property type="entry name" value="Wax_synthase_dom"/>
</dbReference>
<comment type="caution">
    <text evidence="9">The sequence shown here is derived from an EMBL/GenBank/DDBJ whole genome shotgun (WGS) entry which is preliminary data.</text>
</comment>
<feature type="transmembrane region" description="Helical" evidence="7">
    <location>
        <begin position="85"/>
        <end position="109"/>
    </location>
</feature>
<proteinExistence type="inferred from homology"/>
<dbReference type="PANTHER" id="PTHR31595:SF67">
    <property type="entry name" value="WAX SYNTHASE DOMAIN-CONTAINING PROTEIN"/>
    <property type="match status" value="1"/>
</dbReference>
<dbReference type="Proteomes" id="UP000034164">
    <property type="component" value="Unassembled WGS sequence"/>
</dbReference>
<evidence type="ECO:0000313" key="10">
    <source>
        <dbReference type="Proteomes" id="UP000034164"/>
    </source>
</evidence>
<feature type="transmembrane region" description="Helical" evidence="7">
    <location>
        <begin position="444"/>
        <end position="462"/>
    </location>
</feature>
<dbReference type="InterPro" id="IPR044851">
    <property type="entry name" value="Wax_synthase"/>
</dbReference>
<dbReference type="Pfam" id="PF13813">
    <property type="entry name" value="MBOAT_2"/>
    <property type="match status" value="1"/>
</dbReference>
<dbReference type="OrthoDB" id="2796277at2759"/>
<evidence type="ECO:0000256" key="2">
    <source>
        <dbReference type="ARBA" id="ARBA00007282"/>
    </source>
</evidence>
<dbReference type="PANTHER" id="PTHR31595">
    <property type="entry name" value="LONG-CHAIN-ALCOHOL O-FATTY-ACYLTRANSFERASE 3-RELATED"/>
    <property type="match status" value="1"/>
</dbReference>
<dbReference type="GO" id="GO:0016020">
    <property type="term" value="C:membrane"/>
    <property type="evidence" value="ECO:0007669"/>
    <property type="project" value="UniProtKB-SubCell"/>
</dbReference>
<evidence type="ECO:0000259" key="8">
    <source>
        <dbReference type="Pfam" id="PF13813"/>
    </source>
</evidence>